<name>A0AAV4B136_9GAST</name>
<dbReference type="EMBL" id="BLXT01004371">
    <property type="protein sequence ID" value="GFO12074.1"/>
    <property type="molecule type" value="Genomic_DNA"/>
</dbReference>
<evidence type="ECO:0000313" key="1">
    <source>
        <dbReference type="EMBL" id="GFO12074.1"/>
    </source>
</evidence>
<evidence type="ECO:0000313" key="2">
    <source>
        <dbReference type="Proteomes" id="UP000735302"/>
    </source>
</evidence>
<sequence>MIKRIRGVGRTVASESTLKSAGTLLSRVRALHRRPGLMEPEITMLWTGYIQKLTNHKRKRRNGTIPYLYKVVPQPQPNLQEFLFHRYLGASELTRCEICRNHIDRRLSPLVIPVRR</sequence>
<dbReference type="AlphaFoldDB" id="A0AAV4B136"/>
<dbReference type="Proteomes" id="UP000735302">
    <property type="component" value="Unassembled WGS sequence"/>
</dbReference>
<comment type="caution">
    <text evidence="1">The sequence shown here is derived from an EMBL/GenBank/DDBJ whole genome shotgun (WGS) entry which is preliminary data.</text>
</comment>
<reference evidence="1 2" key="1">
    <citation type="journal article" date="2021" name="Elife">
        <title>Chloroplast acquisition without the gene transfer in kleptoplastic sea slugs, Plakobranchus ocellatus.</title>
        <authorList>
            <person name="Maeda T."/>
            <person name="Takahashi S."/>
            <person name="Yoshida T."/>
            <person name="Shimamura S."/>
            <person name="Takaki Y."/>
            <person name="Nagai Y."/>
            <person name="Toyoda A."/>
            <person name="Suzuki Y."/>
            <person name="Arimoto A."/>
            <person name="Ishii H."/>
            <person name="Satoh N."/>
            <person name="Nishiyama T."/>
            <person name="Hasebe M."/>
            <person name="Maruyama T."/>
            <person name="Minagawa J."/>
            <person name="Obokata J."/>
            <person name="Shigenobu S."/>
        </authorList>
    </citation>
    <scope>NUCLEOTIDE SEQUENCE [LARGE SCALE GENOMIC DNA]</scope>
</reference>
<accession>A0AAV4B136</accession>
<keyword evidence="2" id="KW-1185">Reference proteome</keyword>
<organism evidence="1 2">
    <name type="scientific">Plakobranchus ocellatus</name>
    <dbReference type="NCBI Taxonomy" id="259542"/>
    <lineage>
        <taxon>Eukaryota</taxon>
        <taxon>Metazoa</taxon>
        <taxon>Spiralia</taxon>
        <taxon>Lophotrochozoa</taxon>
        <taxon>Mollusca</taxon>
        <taxon>Gastropoda</taxon>
        <taxon>Heterobranchia</taxon>
        <taxon>Euthyneura</taxon>
        <taxon>Panpulmonata</taxon>
        <taxon>Sacoglossa</taxon>
        <taxon>Placobranchoidea</taxon>
        <taxon>Plakobranchidae</taxon>
        <taxon>Plakobranchus</taxon>
    </lineage>
</organism>
<proteinExistence type="predicted"/>
<protein>
    <submittedName>
        <fullName evidence="1">Uncharacterized protein</fullName>
    </submittedName>
</protein>
<gene>
    <name evidence="1" type="ORF">PoB_003857900</name>
</gene>